<evidence type="ECO:0000313" key="1">
    <source>
        <dbReference type="EMBL" id="GGP20072.1"/>
    </source>
</evidence>
<gene>
    <name evidence="1" type="ORF">GCM10007981_06670</name>
</gene>
<dbReference type="Gene3D" id="1.10.287.1080">
    <property type="entry name" value="MazG-like"/>
    <property type="match status" value="1"/>
</dbReference>
<dbReference type="Pfam" id="PF12643">
    <property type="entry name" value="MazG-like"/>
    <property type="match status" value="1"/>
</dbReference>
<dbReference type="CDD" id="cd11537">
    <property type="entry name" value="NTP-PPase_RS21-C6_like"/>
    <property type="match status" value="1"/>
</dbReference>
<dbReference type="InterPro" id="IPR025984">
    <property type="entry name" value="DCTPP"/>
</dbReference>
<name>A0A830GV07_9CREN</name>
<dbReference type="OrthoDB" id="147562at2157"/>
<dbReference type="EMBL" id="BMNL01000002">
    <property type="protein sequence ID" value="GGP20072.1"/>
    <property type="molecule type" value="Genomic_DNA"/>
</dbReference>
<evidence type="ECO:0000313" key="2">
    <source>
        <dbReference type="Proteomes" id="UP000610960"/>
    </source>
</evidence>
<accession>A0A830GV07</accession>
<dbReference type="PANTHER" id="PTHR46523:SF1">
    <property type="entry name" value="DCTP PYROPHOSPHATASE 1"/>
    <property type="match status" value="1"/>
</dbReference>
<proteinExistence type="predicted"/>
<dbReference type="PIRSF" id="PIRSF029826">
    <property type="entry name" value="UCP029826_pph"/>
    <property type="match status" value="1"/>
</dbReference>
<dbReference type="GO" id="GO:0047429">
    <property type="term" value="F:nucleoside triphosphate diphosphatase activity"/>
    <property type="evidence" value="ECO:0007669"/>
    <property type="project" value="InterPro"/>
</dbReference>
<keyword evidence="2" id="KW-1185">Reference proteome</keyword>
<protein>
    <submittedName>
        <fullName evidence="1">Nucleotide pyrophosphohydrolase</fullName>
    </submittedName>
</protein>
<dbReference type="InterPro" id="IPR052555">
    <property type="entry name" value="dCTP_Pyrophosphatase"/>
</dbReference>
<dbReference type="PANTHER" id="PTHR46523">
    <property type="entry name" value="DCTP PYROPHOSPHATASE 1"/>
    <property type="match status" value="1"/>
</dbReference>
<keyword evidence="1" id="KW-0378">Hydrolase</keyword>
<organism evidence="1 2">
    <name type="scientific">Thermocladium modestius</name>
    <dbReference type="NCBI Taxonomy" id="62609"/>
    <lineage>
        <taxon>Archaea</taxon>
        <taxon>Thermoproteota</taxon>
        <taxon>Thermoprotei</taxon>
        <taxon>Thermoproteales</taxon>
        <taxon>Thermoproteaceae</taxon>
        <taxon>Thermocladium</taxon>
    </lineage>
</organism>
<comment type="caution">
    <text evidence="1">The sequence shown here is derived from an EMBL/GenBank/DDBJ whole genome shotgun (WGS) entry which is preliminary data.</text>
</comment>
<dbReference type="GO" id="GO:0009143">
    <property type="term" value="P:nucleoside triphosphate catabolic process"/>
    <property type="evidence" value="ECO:0007669"/>
    <property type="project" value="InterPro"/>
</dbReference>
<dbReference type="SUPFAM" id="SSF101386">
    <property type="entry name" value="all-alpha NTP pyrophosphatases"/>
    <property type="match status" value="1"/>
</dbReference>
<reference evidence="1" key="2">
    <citation type="submission" date="2020-09" db="EMBL/GenBank/DDBJ databases">
        <authorList>
            <person name="Sun Q."/>
            <person name="Ohkuma M."/>
        </authorList>
    </citation>
    <scope>NUCLEOTIDE SEQUENCE</scope>
    <source>
        <strain evidence="1">JCM 10088</strain>
    </source>
</reference>
<sequence length="121" mass="14266">MSDSTTNLEFLKERVREFCEARDWDQFHNPKDLAIGTITEAAELLEIFRFKSEREGEELMKDAEARDEVAMEMADVLFMLLRLAQKYGFDLTQSLLRKLAINEERYPVEKARGRNVKYNKL</sequence>
<dbReference type="AlphaFoldDB" id="A0A830GV07"/>
<dbReference type="RefSeq" id="WP_188596041.1">
    <property type="nucleotide sequence ID" value="NZ_BMNL01000002.1"/>
</dbReference>
<reference evidence="1" key="1">
    <citation type="journal article" date="2014" name="Int. J. Syst. Evol. Microbiol.">
        <title>Complete genome sequence of Corynebacterium casei LMG S-19264T (=DSM 44701T), isolated from a smear-ripened cheese.</title>
        <authorList>
            <consortium name="US DOE Joint Genome Institute (JGI-PGF)"/>
            <person name="Walter F."/>
            <person name="Albersmeier A."/>
            <person name="Kalinowski J."/>
            <person name="Ruckert C."/>
        </authorList>
    </citation>
    <scope>NUCLEOTIDE SEQUENCE</scope>
    <source>
        <strain evidence="1">JCM 10088</strain>
    </source>
</reference>
<dbReference type="Proteomes" id="UP000610960">
    <property type="component" value="Unassembled WGS sequence"/>
</dbReference>